<reference evidence="1" key="1">
    <citation type="submission" date="2021-03" db="EMBL/GenBank/DDBJ databases">
        <authorList>
            <consortium name="DOE Joint Genome Institute"/>
            <person name="Ahrendt S."/>
            <person name="Looney B.P."/>
            <person name="Miyauchi S."/>
            <person name="Morin E."/>
            <person name="Drula E."/>
            <person name="Courty P.E."/>
            <person name="Chicoki N."/>
            <person name="Fauchery L."/>
            <person name="Kohler A."/>
            <person name="Kuo A."/>
            <person name="Labutti K."/>
            <person name="Pangilinan J."/>
            <person name="Lipzen A."/>
            <person name="Riley R."/>
            <person name="Andreopoulos W."/>
            <person name="He G."/>
            <person name="Johnson J."/>
            <person name="Barry K.W."/>
            <person name="Grigoriev I.V."/>
            <person name="Nagy L."/>
            <person name="Hibbett D."/>
            <person name="Henrissat B."/>
            <person name="Matheny P.B."/>
            <person name="Labbe J."/>
            <person name="Martin F."/>
        </authorList>
    </citation>
    <scope>NUCLEOTIDE SEQUENCE</scope>
    <source>
        <strain evidence="1">HHB10654</strain>
    </source>
</reference>
<evidence type="ECO:0000313" key="1">
    <source>
        <dbReference type="EMBL" id="KAI0058940.1"/>
    </source>
</evidence>
<dbReference type="Proteomes" id="UP000814140">
    <property type="component" value="Unassembled WGS sequence"/>
</dbReference>
<dbReference type="EMBL" id="MU277230">
    <property type="protein sequence ID" value="KAI0058940.1"/>
    <property type="molecule type" value="Genomic_DNA"/>
</dbReference>
<evidence type="ECO:0000313" key="2">
    <source>
        <dbReference type="Proteomes" id="UP000814140"/>
    </source>
</evidence>
<sequence length="545" mass="59324">MSCLHARGSSQVELVSRGRVDRFNVELSRIGRAQQDRSSLPGLTLAIVHLGGTTELKAWGKKSEDGDKMTTDTVFNIGSCSKAFVSATIGILIDDYAHGRNTTPLPAGLHKFDWDTKIQDLLPNEWKLMDPWASEKANVKDTLSHVSGLPRHENAYKPRDTPIMVTKRLRDLRPAFELREQWLYNNQIYIVATHLVSTYTGSFARFVEDRIFKPLNMSQTTYFTNTAHASGKATQTWTSFNLVAGPMGVISGVEDLNKWVRMLLSYGVDPDTNQTIIPPSAFDTITSGRAVSDGNPSSQSGFSIVGYGLGWDRTSYLGHDIIEHGGGLPGATALIIGALSDGVGLVVLANADEKSVATLTIAIAVARKMFGIHDSALARDRISDRIDESPPLTSSDIGRPPYTYTGTYINHGYGTMVLCDASSTSQYCIDILSAYGLVDGVPPSTSHGELFTGLDTAWTSHARLAPIKDNEFIMRSTFLFPTGYGRNGTPFQTIVKRTMKATFVVEDGVVAGLGLSGSVSQGPTMREKEGGSVEYVSDDWFDKIS</sequence>
<accession>A0ACB8SR75</accession>
<protein>
    <submittedName>
        <fullName evidence="1">Beta-lactamase/transpeptidase-like protein</fullName>
    </submittedName>
</protein>
<comment type="caution">
    <text evidence="1">The sequence shown here is derived from an EMBL/GenBank/DDBJ whole genome shotgun (WGS) entry which is preliminary data.</text>
</comment>
<name>A0ACB8SR75_9AGAM</name>
<reference evidence="1" key="2">
    <citation type="journal article" date="2022" name="New Phytol.">
        <title>Evolutionary transition to the ectomycorrhizal habit in the genomes of a hyperdiverse lineage of mushroom-forming fungi.</title>
        <authorList>
            <person name="Looney B."/>
            <person name="Miyauchi S."/>
            <person name="Morin E."/>
            <person name="Drula E."/>
            <person name="Courty P.E."/>
            <person name="Kohler A."/>
            <person name="Kuo A."/>
            <person name="LaButti K."/>
            <person name="Pangilinan J."/>
            <person name="Lipzen A."/>
            <person name="Riley R."/>
            <person name="Andreopoulos W."/>
            <person name="He G."/>
            <person name="Johnson J."/>
            <person name="Nolan M."/>
            <person name="Tritt A."/>
            <person name="Barry K.W."/>
            <person name="Grigoriev I.V."/>
            <person name="Nagy L.G."/>
            <person name="Hibbett D."/>
            <person name="Henrissat B."/>
            <person name="Matheny P.B."/>
            <person name="Labbe J."/>
            <person name="Martin F.M."/>
        </authorList>
    </citation>
    <scope>NUCLEOTIDE SEQUENCE</scope>
    <source>
        <strain evidence="1">HHB10654</strain>
    </source>
</reference>
<organism evidence="1 2">
    <name type="scientific">Artomyces pyxidatus</name>
    <dbReference type="NCBI Taxonomy" id="48021"/>
    <lineage>
        <taxon>Eukaryota</taxon>
        <taxon>Fungi</taxon>
        <taxon>Dikarya</taxon>
        <taxon>Basidiomycota</taxon>
        <taxon>Agaricomycotina</taxon>
        <taxon>Agaricomycetes</taxon>
        <taxon>Russulales</taxon>
        <taxon>Auriscalpiaceae</taxon>
        <taxon>Artomyces</taxon>
    </lineage>
</organism>
<proteinExistence type="predicted"/>
<keyword evidence="2" id="KW-1185">Reference proteome</keyword>
<gene>
    <name evidence="1" type="ORF">BV25DRAFT_1963182</name>
</gene>